<dbReference type="Proteomes" id="UP001500967">
    <property type="component" value="Unassembled WGS sequence"/>
</dbReference>
<dbReference type="PANTHER" id="PTHR43591:SF24">
    <property type="entry name" value="2-METHOXY-6-POLYPRENYL-1,4-BENZOQUINOL METHYLASE, MITOCHONDRIAL"/>
    <property type="match status" value="1"/>
</dbReference>
<dbReference type="GO" id="GO:0008168">
    <property type="term" value="F:methyltransferase activity"/>
    <property type="evidence" value="ECO:0007669"/>
    <property type="project" value="UniProtKB-KW"/>
</dbReference>
<dbReference type="Gene3D" id="3.40.50.150">
    <property type="entry name" value="Vaccinia Virus protein VP39"/>
    <property type="match status" value="1"/>
</dbReference>
<evidence type="ECO:0000313" key="2">
    <source>
        <dbReference type="EMBL" id="GAA0252489.1"/>
    </source>
</evidence>
<dbReference type="PANTHER" id="PTHR43591">
    <property type="entry name" value="METHYLTRANSFERASE"/>
    <property type="match status" value="1"/>
</dbReference>
<evidence type="ECO:0000259" key="1">
    <source>
        <dbReference type="Pfam" id="PF08241"/>
    </source>
</evidence>
<dbReference type="InterPro" id="IPR029063">
    <property type="entry name" value="SAM-dependent_MTases_sf"/>
</dbReference>
<keyword evidence="2" id="KW-0489">Methyltransferase</keyword>
<reference evidence="3" key="1">
    <citation type="journal article" date="2019" name="Int. J. Syst. Evol. Microbiol.">
        <title>The Global Catalogue of Microorganisms (GCM) 10K type strain sequencing project: providing services to taxonomists for standard genome sequencing and annotation.</title>
        <authorList>
            <consortium name="The Broad Institute Genomics Platform"/>
            <consortium name="The Broad Institute Genome Sequencing Center for Infectious Disease"/>
            <person name="Wu L."/>
            <person name="Ma J."/>
        </authorList>
    </citation>
    <scope>NUCLEOTIDE SEQUENCE [LARGE SCALE GENOMIC DNA]</scope>
    <source>
        <strain evidence="3">JCM 10425</strain>
    </source>
</reference>
<keyword evidence="3" id="KW-1185">Reference proteome</keyword>
<feature type="domain" description="Methyltransferase type 11" evidence="1">
    <location>
        <begin position="51"/>
        <end position="141"/>
    </location>
</feature>
<comment type="caution">
    <text evidence="2">The sequence shown here is derived from an EMBL/GenBank/DDBJ whole genome shotgun (WGS) entry which is preliminary data.</text>
</comment>
<sequence length="228" mass="24569">MSVQERINSYWTERAPSYDDYQQRPDRLDADREAWGAIWAAALPAAPADVLDVGTGSGQVARTLARLGHRVTGIDLAEGMLARARAYGDDVLFATGDAVEPPFPPGRFDAVVSRYVMWTLREPALAVANWIRLLRPGGTIAVVDSTWFPEGLDAPGGTFGHWYDASVRNALPLAAAASIQRTADVFTAAGLTDVLVTPLPTILALDREFGVAPGHAVRTQYLIRGAAR</sequence>
<proteinExistence type="predicted"/>
<accession>A0ABP3E7F8</accession>
<protein>
    <submittedName>
        <fullName evidence="2">Class I SAM-dependent methyltransferase</fullName>
    </submittedName>
</protein>
<name>A0ABP3E7F8_9ACTN</name>
<evidence type="ECO:0000313" key="3">
    <source>
        <dbReference type="Proteomes" id="UP001500967"/>
    </source>
</evidence>
<dbReference type="RefSeq" id="WP_344650572.1">
    <property type="nucleotide sequence ID" value="NZ_BAAAGX010000016.1"/>
</dbReference>
<dbReference type="SUPFAM" id="SSF53335">
    <property type="entry name" value="S-adenosyl-L-methionine-dependent methyltransferases"/>
    <property type="match status" value="1"/>
</dbReference>
<gene>
    <name evidence="2" type="ORF">GCM10009539_42050</name>
</gene>
<keyword evidence="2" id="KW-0808">Transferase</keyword>
<dbReference type="Pfam" id="PF08241">
    <property type="entry name" value="Methyltransf_11"/>
    <property type="match status" value="1"/>
</dbReference>
<dbReference type="CDD" id="cd02440">
    <property type="entry name" value="AdoMet_MTases"/>
    <property type="match status" value="1"/>
</dbReference>
<organism evidence="2 3">
    <name type="scientific">Cryptosporangium japonicum</name>
    <dbReference type="NCBI Taxonomy" id="80872"/>
    <lineage>
        <taxon>Bacteria</taxon>
        <taxon>Bacillati</taxon>
        <taxon>Actinomycetota</taxon>
        <taxon>Actinomycetes</taxon>
        <taxon>Cryptosporangiales</taxon>
        <taxon>Cryptosporangiaceae</taxon>
        <taxon>Cryptosporangium</taxon>
    </lineage>
</organism>
<dbReference type="EMBL" id="BAAAGX010000016">
    <property type="protein sequence ID" value="GAA0252489.1"/>
    <property type="molecule type" value="Genomic_DNA"/>
</dbReference>
<dbReference type="InterPro" id="IPR013216">
    <property type="entry name" value="Methyltransf_11"/>
</dbReference>
<dbReference type="GO" id="GO:0032259">
    <property type="term" value="P:methylation"/>
    <property type="evidence" value="ECO:0007669"/>
    <property type="project" value="UniProtKB-KW"/>
</dbReference>